<dbReference type="InterPro" id="IPR019576">
    <property type="entry name" value="Pyridoxamine_oxidase_dimer_C"/>
</dbReference>
<evidence type="ECO:0000256" key="2">
    <source>
        <dbReference type="ARBA" id="ARBA00022630"/>
    </source>
</evidence>
<evidence type="ECO:0000259" key="7">
    <source>
        <dbReference type="Pfam" id="PF01243"/>
    </source>
</evidence>
<comment type="subunit">
    <text evidence="6">Homodimer.</text>
</comment>
<feature type="binding site" evidence="6">
    <location>
        <position position="112"/>
    </location>
    <ligand>
        <name>substrate</name>
    </ligand>
</feature>
<keyword evidence="3 6" id="KW-0288">FMN</keyword>
<dbReference type="Pfam" id="PF01243">
    <property type="entry name" value="PNPOx_N"/>
    <property type="match status" value="1"/>
</dbReference>
<keyword evidence="2 6" id="KW-0285">Flavoprotein</keyword>
<evidence type="ECO:0000256" key="6">
    <source>
        <dbReference type="HAMAP-Rule" id="MF_01629"/>
    </source>
</evidence>
<keyword evidence="10" id="KW-1185">Reference proteome</keyword>
<keyword evidence="4 6" id="KW-0560">Oxidoreductase</keyword>
<evidence type="ECO:0000259" key="8">
    <source>
        <dbReference type="Pfam" id="PF10590"/>
    </source>
</evidence>
<dbReference type="InterPro" id="IPR011576">
    <property type="entry name" value="Pyridox_Oxase_N"/>
</dbReference>
<evidence type="ECO:0000256" key="4">
    <source>
        <dbReference type="ARBA" id="ARBA00023002"/>
    </source>
</evidence>
<dbReference type="HAMAP" id="MF_01629">
    <property type="entry name" value="PdxH"/>
    <property type="match status" value="1"/>
</dbReference>
<dbReference type="Gene3D" id="2.30.110.10">
    <property type="entry name" value="Electron Transport, Fmn-binding Protein, Chain A"/>
    <property type="match status" value="1"/>
</dbReference>
<dbReference type="EC" id="1.4.3.5" evidence="6"/>
<feature type="binding site" evidence="6">
    <location>
        <position position="108"/>
    </location>
    <ligand>
        <name>substrate</name>
    </ligand>
</feature>
<evidence type="ECO:0000313" key="10">
    <source>
        <dbReference type="Proteomes" id="UP001413721"/>
    </source>
</evidence>
<dbReference type="NCBIfam" id="NF004231">
    <property type="entry name" value="PRK05679.1"/>
    <property type="match status" value="1"/>
</dbReference>
<dbReference type="SUPFAM" id="SSF50475">
    <property type="entry name" value="FMN-binding split barrel"/>
    <property type="match status" value="1"/>
</dbReference>
<gene>
    <name evidence="6 9" type="primary">pdxH</name>
    <name evidence="9" type="ORF">WG926_09985</name>
</gene>
<name>A0ABU9YIL8_9PROT</name>
<dbReference type="Pfam" id="PF10590">
    <property type="entry name" value="PNP_phzG_C"/>
    <property type="match status" value="1"/>
</dbReference>
<comment type="pathway">
    <text evidence="6">Cofactor metabolism; pyridoxal 5'-phosphate salvage; pyridoxal 5'-phosphate from pyridoxine 5'-phosphate: step 1/1.</text>
</comment>
<dbReference type="Proteomes" id="UP001413721">
    <property type="component" value="Unassembled WGS sequence"/>
</dbReference>
<feature type="binding site" evidence="6">
    <location>
        <position position="68"/>
    </location>
    <ligand>
        <name>FMN</name>
        <dbReference type="ChEBI" id="CHEBI:58210"/>
    </ligand>
</feature>
<feature type="binding site" evidence="6">
    <location>
        <position position="90"/>
    </location>
    <ligand>
        <name>FMN</name>
        <dbReference type="ChEBI" id="CHEBI:58210"/>
    </ligand>
</feature>
<dbReference type="PIRSF" id="PIRSF000190">
    <property type="entry name" value="Pyd_amn-ph_oxd"/>
    <property type="match status" value="1"/>
</dbReference>
<comment type="catalytic activity">
    <reaction evidence="6">
        <text>pyridoxamine 5'-phosphate + O2 + H2O = pyridoxal 5'-phosphate + H2O2 + NH4(+)</text>
        <dbReference type="Rhea" id="RHEA:15817"/>
        <dbReference type="ChEBI" id="CHEBI:15377"/>
        <dbReference type="ChEBI" id="CHEBI:15379"/>
        <dbReference type="ChEBI" id="CHEBI:16240"/>
        <dbReference type="ChEBI" id="CHEBI:28938"/>
        <dbReference type="ChEBI" id="CHEBI:58451"/>
        <dbReference type="ChEBI" id="CHEBI:597326"/>
        <dbReference type="EC" id="1.4.3.5"/>
    </reaction>
</comment>
<comment type="pathway">
    <text evidence="6">Cofactor metabolism; pyridoxal 5'-phosphate salvage; pyridoxal 5'-phosphate from pyridoxamine 5'-phosphate: step 1/1.</text>
</comment>
<evidence type="ECO:0000256" key="1">
    <source>
        <dbReference type="ARBA" id="ARBA00007301"/>
    </source>
</evidence>
<reference evidence="9 10" key="1">
    <citation type="submission" date="2024-03" db="EMBL/GenBank/DDBJ databases">
        <title>High-quality draft genome sequencing of Tistrella sp. BH-R2-4.</title>
        <authorList>
            <person name="Dong C."/>
        </authorList>
    </citation>
    <scope>NUCLEOTIDE SEQUENCE [LARGE SCALE GENOMIC DNA]</scope>
    <source>
        <strain evidence="9 10">BH-R2-4</strain>
    </source>
</reference>
<evidence type="ECO:0000256" key="5">
    <source>
        <dbReference type="ARBA" id="ARBA00023096"/>
    </source>
</evidence>
<feature type="binding site" evidence="6">
    <location>
        <position position="51"/>
    </location>
    <ligand>
        <name>substrate</name>
    </ligand>
</feature>
<dbReference type="NCBIfam" id="TIGR00558">
    <property type="entry name" value="pdxH"/>
    <property type="match status" value="1"/>
</dbReference>
<keyword evidence="5 6" id="KW-0664">Pyridoxine biosynthesis</keyword>
<protein>
    <recommendedName>
        <fullName evidence="6">Pyridoxine/pyridoxamine 5'-phosphate oxidase</fullName>
        <ecNumber evidence="6">1.4.3.5</ecNumber>
    </recommendedName>
    <alternativeName>
        <fullName evidence="6">PNP/PMP oxidase</fullName>
        <shortName evidence="6">PNPOx</shortName>
    </alternativeName>
    <alternativeName>
        <fullName evidence="6">Pyridoxal 5'-phosphate synthase</fullName>
    </alternativeName>
</protein>
<comment type="similarity">
    <text evidence="1 6">Belongs to the pyridoxamine 5'-phosphate oxidase family.</text>
</comment>
<accession>A0ABU9YIL8</accession>
<comment type="catalytic activity">
    <reaction evidence="6">
        <text>pyridoxine 5'-phosphate + O2 = pyridoxal 5'-phosphate + H2O2</text>
        <dbReference type="Rhea" id="RHEA:15149"/>
        <dbReference type="ChEBI" id="CHEBI:15379"/>
        <dbReference type="ChEBI" id="CHEBI:16240"/>
        <dbReference type="ChEBI" id="CHEBI:58589"/>
        <dbReference type="ChEBI" id="CHEBI:597326"/>
        <dbReference type="EC" id="1.4.3.5"/>
    </reaction>
</comment>
<dbReference type="PANTHER" id="PTHR10851:SF0">
    <property type="entry name" value="PYRIDOXINE-5'-PHOSPHATE OXIDASE"/>
    <property type="match status" value="1"/>
</dbReference>
<evidence type="ECO:0000313" key="9">
    <source>
        <dbReference type="EMBL" id="MEN2988631.1"/>
    </source>
</evidence>
<feature type="domain" description="Pyridoxine 5'-phosphate oxidase dimerisation C-terminal" evidence="8">
    <location>
        <begin position="157"/>
        <end position="197"/>
    </location>
</feature>
<feature type="binding site" evidence="6">
    <location>
        <begin position="176"/>
        <end position="178"/>
    </location>
    <ligand>
        <name>substrate</name>
    </ligand>
</feature>
<comment type="function">
    <text evidence="6">Catalyzes the oxidation of either pyridoxine 5'-phosphate (PNP) or pyridoxamine 5'-phosphate (PMP) into pyridoxal 5'-phosphate (PLP).</text>
</comment>
<feature type="domain" description="Pyridoxamine 5'-phosphate oxidase N-terminal" evidence="7">
    <location>
        <begin position="23"/>
        <end position="142"/>
    </location>
</feature>
<dbReference type="PANTHER" id="PTHR10851">
    <property type="entry name" value="PYRIDOXINE-5-PHOSPHATE OXIDASE"/>
    <property type="match status" value="1"/>
</dbReference>
<feature type="binding site" evidence="6">
    <location>
        <begin position="125"/>
        <end position="126"/>
    </location>
    <ligand>
        <name>FMN</name>
        <dbReference type="ChEBI" id="CHEBI:58210"/>
    </ligand>
</feature>
<dbReference type="RefSeq" id="WP_345934488.1">
    <property type="nucleotide sequence ID" value="NZ_JBBKTV010000007.1"/>
</dbReference>
<feature type="binding site" evidence="6">
    <location>
        <position position="180"/>
    </location>
    <ligand>
        <name>FMN</name>
        <dbReference type="ChEBI" id="CHEBI:58210"/>
    </ligand>
</feature>
<feature type="binding site" evidence="6">
    <location>
        <position position="116"/>
    </location>
    <ligand>
        <name>substrate</name>
    </ligand>
</feature>
<dbReference type="GO" id="GO:0004733">
    <property type="term" value="F:pyridoxamine phosphate oxidase activity"/>
    <property type="evidence" value="ECO:0007669"/>
    <property type="project" value="UniProtKB-EC"/>
</dbReference>
<dbReference type="InterPro" id="IPR000659">
    <property type="entry name" value="Pyridox_Oxase"/>
</dbReference>
<sequence length="197" mass="22753">MSIRELEDPFEQFGGWYADVRAEPAITEPTAVCVATAGTDGLPAARMVLLKAWDRDGFVFYTNYESDKGRDLLGNPQAALLFYWMPLGRQVRVQGQVEQVTADEADAYFASRARDSQIGAWASRQSRPMKGRYELEKRAAEFALKFNVGRVPRPDHWSGFRVVPQRMEFWQEGRFRLHQRLVYLRDGAGWTRQWLFP</sequence>
<proteinExistence type="inferred from homology"/>
<organism evidence="9 10">
    <name type="scientific">Tistrella arctica</name>
    <dbReference type="NCBI Taxonomy" id="3133430"/>
    <lineage>
        <taxon>Bacteria</taxon>
        <taxon>Pseudomonadati</taxon>
        <taxon>Pseudomonadota</taxon>
        <taxon>Alphaproteobacteria</taxon>
        <taxon>Geminicoccales</taxon>
        <taxon>Geminicoccaceae</taxon>
        <taxon>Tistrella</taxon>
    </lineage>
</organism>
<feature type="binding site" evidence="6">
    <location>
        <begin position="46"/>
        <end position="51"/>
    </location>
    <ligand>
        <name>FMN</name>
        <dbReference type="ChEBI" id="CHEBI:58210"/>
    </ligand>
</feature>
<dbReference type="EMBL" id="JBBKTW010000003">
    <property type="protein sequence ID" value="MEN2988631.1"/>
    <property type="molecule type" value="Genomic_DNA"/>
</dbReference>
<feature type="binding site" evidence="6">
    <location>
        <position position="170"/>
    </location>
    <ligand>
        <name>FMN</name>
        <dbReference type="ChEBI" id="CHEBI:58210"/>
    </ligand>
</feature>
<feature type="binding site" evidence="6">
    <location>
        <begin position="61"/>
        <end position="62"/>
    </location>
    <ligand>
        <name>FMN</name>
        <dbReference type="ChEBI" id="CHEBI:58210"/>
    </ligand>
</feature>
<dbReference type="InterPro" id="IPR012349">
    <property type="entry name" value="Split_barrel_FMN-bd"/>
</dbReference>
<comment type="caution">
    <text evidence="9">The sequence shown here is derived from an EMBL/GenBank/DDBJ whole genome shotgun (WGS) entry which is preliminary data.</text>
</comment>
<evidence type="ECO:0000256" key="3">
    <source>
        <dbReference type="ARBA" id="ARBA00022643"/>
    </source>
</evidence>
<comment type="cofactor">
    <cofactor evidence="6">
        <name>FMN</name>
        <dbReference type="ChEBI" id="CHEBI:58210"/>
    </cofactor>
    <text evidence="6">Binds 1 FMN per subunit.</text>
</comment>
<comment type="caution">
    <text evidence="6">Lacks conserved residue(s) required for the propagation of feature annotation.</text>
</comment>